<name>A0ABT3TT30_9ACTN</name>
<keyword evidence="4" id="KW-1185">Reference proteome</keyword>
<dbReference type="RefSeq" id="WP_266598611.1">
    <property type="nucleotide sequence ID" value="NZ_JAPHNL010000090.1"/>
</dbReference>
<evidence type="ECO:0000256" key="1">
    <source>
        <dbReference type="ARBA" id="ARBA00022679"/>
    </source>
</evidence>
<evidence type="ECO:0000313" key="4">
    <source>
        <dbReference type="Proteomes" id="UP001163064"/>
    </source>
</evidence>
<dbReference type="Pfam" id="PF00583">
    <property type="entry name" value="Acetyltransf_1"/>
    <property type="match status" value="1"/>
</dbReference>
<proteinExistence type="predicted"/>
<dbReference type="Proteomes" id="UP001163064">
    <property type="component" value="Unassembled WGS sequence"/>
</dbReference>
<dbReference type="InterPro" id="IPR016181">
    <property type="entry name" value="Acyl_CoA_acyltransferase"/>
</dbReference>
<dbReference type="PANTHER" id="PTHR13947:SF37">
    <property type="entry name" value="LD18367P"/>
    <property type="match status" value="1"/>
</dbReference>
<accession>A0ABT3TT30</accession>
<reference evidence="3" key="1">
    <citation type="submission" date="2022-10" db="EMBL/GenBank/DDBJ databases">
        <title>Streptomyces beihaiensis sp. nov., a chitin degrading actinobacterium, isolated from shrimp pond soil.</title>
        <authorList>
            <person name="Xie J."/>
            <person name="Shen N."/>
        </authorList>
    </citation>
    <scope>NUCLEOTIDE SEQUENCE</scope>
    <source>
        <strain evidence="3">GXMU-J5</strain>
    </source>
</reference>
<dbReference type="PROSITE" id="PS51186">
    <property type="entry name" value="GNAT"/>
    <property type="match status" value="1"/>
</dbReference>
<dbReference type="SUPFAM" id="SSF55729">
    <property type="entry name" value="Acyl-CoA N-acyltransferases (Nat)"/>
    <property type="match status" value="1"/>
</dbReference>
<sequence length="178" mass="19022">MSGGTGGAAVVVRAIRPQEHKLLGELTAAAYLHGGLLTFGENDWYADELRNVEERAAKAEVLVAEGQDGAVVGGLTYVPTHEHPYAEVARPGEAEFRMLAVAPKARGQGAGEALVRAVLDRARETGSTGIALSTPPVATSAHRLYERLGFTRAPERDWAPIPEVTLMVYVFRFAEAAD</sequence>
<keyword evidence="1" id="KW-0808">Transferase</keyword>
<dbReference type="CDD" id="cd04301">
    <property type="entry name" value="NAT_SF"/>
    <property type="match status" value="1"/>
</dbReference>
<dbReference type="InterPro" id="IPR000182">
    <property type="entry name" value="GNAT_dom"/>
</dbReference>
<dbReference type="InterPro" id="IPR050769">
    <property type="entry name" value="NAT_camello-type"/>
</dbReference>
<dbReference type="EMBL" id="JAPHNL010000090">
    <property type="protein sequence ID" value="MCX3060200.1"/>
    <property type="molecule type" value="Genomic_DNA"/>
</dbReference>
<organism evidence="3 4">
    <name type="scientific">Streptomyces beihaiensis</name>
    <dbReference type="NCBI Taxonomy" id="2984495"/>
    <lineage>
        <taxon>Bacteria</taxon>
        <taxon>Bacillati</taxon>
        <taxon>Actinomycetota</taxon>
        <taxon>Actinomycetes</taxon>
        <taxon>Kitasatosporales</taxon>
        <taxon>Streptomycetaceae</taxon>
        <taxon>Streptomyces</taxon>
    </lineage>
</organism>
<dbReference type="PANTHER" id="PTHR13947">
    <property type="entry name" value="GNAT FAMILY N-ACETYLTRANSFERASE"/>
    <property type="match status" value="1"/>
</dbReference>
<dbReference type="Gene3D" id="3.40.630.30">
    <property type="match status" value="1"/>
</dbReference>
<evidence type="ECO:0000313" key="3">
    <source>
        <dbReference type="EMBL" id="MCX3060200.1"/>
    </source>
</evidence>
<protein>
    <submittedName>
        <fullName evidence="3">GNAT family N-acetyltransferase</fullName>
    </submittedName>
</protein>
<gene>
    <name evidence="3" type="ORF">OFY01_10625</name>
</gene>
<comment type="caution">
    <text evidence="3">The sequence shown here is derived from an EMBL/GenBank/DDBJ whole genome shotgun (WGS) entry which is preliminary data.</text>
</comment>
<evidence type="ECO:0000259" key="2">
    <source>
        <dbReference type="PROSITE" id="PS51186"/>
    </source>
</evidence>
<feature type="domain" description="N-acetyltransferase" evidence="2">
    <location>
        <begin position="10"/>
        <end position="175"/>
    </location>
</feature>